<evidence type="ECO:0000313" key="2">
    <source>
        <dbReference type="WBParaSite" id="jg21402"/>
    </source>
</evidence>
<proteinExistence type="predicted"/>
<sequence length="69" mass="7829">MAMSCPLEFKKRDCIGMITEFYALLVPEVFCLNKVRLGVVNDGGKWVCNLKYVPEGCKIYSLDPLTRVI</sequence>
<accession>A0A915DM00</accession>
<protein>
    <submittedName>
        <fullName evidence="2">Uncharacterized protein</fullName>
    </submittedName>
</protein>
<reference evidence="2" key="1">
    <citation type="submission" date="2022-11" db="UniProtKB">
        <authorList>
            <consortium name="WormBaseParasite"/>
        </authorList>
    </citation>
    <scope>IDENTIFICATION</scope>
</reference>
<dbReference type="AlphaFoldDB" id="A0A915DM00"/>
<keyword evidence="1" id="KW-1185">Reference proteome</keyword>
<evidence type="ECO:0000313" key="1">
    <source>
        <dbReference type="Proteomes" id="UP000887574"/>
    </source>
</evidence>
<dbReference type="WBParaSite" id="jg21402">
    <property type="protein sequence ID" value="jg21402"/>
    <property type="gene ID" value="jg21402"/>
</dbReference>
<organism evidence="1 2">
    <name type="scientific">Ditylenchus dipsaci</name>
    <dbReference type="NCBI Taxonomy" id="166011"/>
    <lineage>
        <taxon>Eukaryota</taxon>
        <taxon>Metazoa</taxon>
        <taxon>Ecdysozoa</taxon>
        <taxon>Nematoda</taxon>
        <taxon>Chromadorea</taxon>
        <taxon>Rhabditida</taxon>
        <taxon>Tylenchina</taxon>
        <taxon>Tylenchomorpha</taxon>
        <taxon>Sphaerularioidea</taxon>
        <taxon>Anguinidae</taxon>
        <taxon>Anguininae</taxon>
        <taxon>Ditylenchus</taxon>
    </lineage>
</organism>
<name>A0A915DM00_9BILA</name>
<dbReference type="Proteomes" id="UP000887574">
    <property type="component" value="Unplaced"/>
</dbReference>